<evidence type="ECO:0000256" key="2">
    <source>
        <dbReference type="SAM" id="Phobius"/>
    </source>
</evidence>
<keyword evidence="2" id="KW-1133">Transmembrane helix</keyword>
<dbReference type="KEGG" id="luo:HHL09_06110"/>
<dbReference type="Pfam" id="PF06961">
    <property type="entry name" value="DUF1294"/>
    <property type="match status" value="1"/>
</dbReference>
<keyword evidence="2" id="KW-0472">Membrane</keyword>
<sequence length="155" mass="17779">MSRPRTSPQERRTRHQTRQRDAGAPRRPRRRIFRWFFFGCFLVVDILALVKLALNTDWIAVGLGFGVISFITTAVYKDDKGGAQIGAWRTSETLLHLLEIAGGWPAAFLAQQRYRHKTVKFSYQFFFWSIGLLHLVLATCYLLGLPLIRSLLALA</sequence>
<feature type="transmembrane region" description="Helical" evidence="2">
    <location>
        <begin position="32"/>
        <end position="52"/>
    </location>
</feature>
<evidence type="ECO:0000313" key="3">
    <source>
        <dbReference type="EMBL" id="QJE95370.1"/>
    </source>
</evidence>
<evidence type="ECO:0000256" key="1">
    <source>
        <dbReference type="SAM" id="MobiDB-lite"/>
    </source>
</evidence>
<keyword evidence="2" id="KW-0812">Transmembrane</keyword>
<dbReference type="RefSeq" id="WP_169453684.1">
    <property type="nucleotide sequence ID" value="NZ_CP051774.1"/>
</dbReference>
<proteinExistence type="predicted"/>
<reference evidence="3 4" key="1">
    <citation type="submission" date="2020-04" db="EMBL/GenBank/DDBJ databases">
        <title>Luteolibacter sp. G-1-1-1 isolated from soil.</title>
        <authorList>
            <person name="Dahal R.H."/>
        </authorList>
    </citation>
    <scope>NUCLEOTIDE SEQUENCE [LARGE SCALE GENOMIC DNA]</scope>
    <source>
        <strain evidence="3 4">G-1-1-1</strain>
    </source>
</reference>
<gene>
    <name evidence="3" type="ORF">HHL09_06110</name>
</gene>
<feature type="transmembrane region" description="Helical" evidence="2">
    <location>
        <begin position="58"/>
        <end position="76"/>
    </location>
</feature>
<dbReference type="InterPro" id="IPR010718">
    <property type="entry name" value="DUF1294"/>
</dbReference>
<dbReference type="Proteomes" id="UP000501812">
    <property type="component" value="Chromosome"/>
</dbReference>
<accession>A0A858RGF3</accession>
<dbReference type="AlphaFoldDB" id="A0A858RGF3"/>
<keyword evidence="4" id="KW-1185">Reference proteome</keyword>
<feature type="transmembrane region" description="Helical" evidence="2">
    <location>
        <begin position="125"/>
        <end position="148"/>
    </location>
</feature>
<feature type="region of interest" description="Disordered" evidence="1">
    <location>
        <begin position="1"/>
        <end position="25"/>
    </location>
</feature>
<protein>
    <submittedName>
        <fullName evidence="3">DUF1294 domain-containing protein</fullName>
    </submittedName>
</protein>
<evidence type="ECO:0000313" key="4">
    <source>
        <dbReference type="Proteomes" id="UP000501812"/>
    </source>
</evidence>
<organism evidence="3 4">
    <name type="scientific">Luteolibacter luteus</name>
    <dbReference type="NCBI Taxonomy" id="2728835"/>
    <lineage>
        <taxon>Bacteria</taxon>
        <taxon>Pseudomonadati</taxon>
        <taxon>Verrucomicrobiota</taxon>
        <taxon>Verrucomicrobiia</taxon>
        <taxon>Verrucomicrobiales</taxon>
        <taxon>Verrucomicrobiaceae</taxon>
        <taxon>Luteolibacter</taxon>
    </lineage>
</organism>
<dbReference type="EMBL" id="CP051774">
    <property type="protein sequence ID" value="QJE95370.1"/>
    <property type="molecule type" value="Genomic_DNA"/>
</dbReference>
<name>A0A858RGF3_9BACT</name>